<feature type="transmembrane region" description="Helical" evidence="8">
    <location>
        <begin position="68"/>
        <end position="88"/>
    </location>
</feature>
<dbReference type="PANTHER" id="PTHR42002:SF2">
    <property type="entry name" value="ANAEROBIC C4-DICARBOXYLATE TRANSPORTER DCUC-RELATED"/>
    <property type="match status" value="1"/>
</dbReference>
<keyword evidence="3" id="KW-0813">Transport</keyword>
<feature type="transmembrane region" description="Helical" evidence="8">
    <location>
        <begin position="198"/>
        <end position="216"/>
    </location>
</feature>
<feature type="transmembrane region" description="Helical" evidence="8">
    <location>
        <begin position="27"/>
        <end position="47"/>
    </location>
</feature>
<gene>
    <name evidence="9" type="ORF">E7101_14335</name>
</gene>
<evidence type="ECO:0000256" key="6">
    <source>
        <dbReference type="ARBA" id="ARBA00022989"/>
    </source>
</evidence>
<feature type="transmembrane region" description="Helical" evidence="8">
    <location>
        <begin position="108"/>
        <end position="129"/>
    </location>
</feature>
<evidence type="ECO:0000256" key="8">
    <source>
        <dbReference type="SAM" id="Phobius"/>
    </source>
</evidence>
<evidence type="ECO:0000256" key="4">
    <source>
        <dbReference type="ARBA" id="ARBA00022475"/>
    </source>
</evidence>
<comment type="subcellular location">
    <subcellularLocation>
        <location evidence="1">Cell membrane</location>
        <topology evidence="1">Multi-pass membrane protein</topology>
    </subcellularLocation>
</comment>
<proteinExistence type="inferred from homology"/>
<accession>A0A9D5SBI7</accession>
<dbReference type="PANTHER" id="PTHR42002">
    <property type="entry name" value="ANAEROBIC C4-DICARBOXYLATE TRANSPORTER DCUC-RELATED"/>
    <property type="match status" value="1"/>
</dbReference>
<reference evidence="9" key="1">
    <citation type="submission" date="2019-04" db="EMBL/GenBank/DDBJ databases">
        <title>Evolution of Biomass-Degrading Anaerobic Consortia Revealed by Metagenomics.</title>
        <authorList>
            <person name="Peng X."/>
        </authorList>
    </citation>
    <scope>NUCLEOTIDE SEQUENCE</scope>
    <source>
        <strain evidence="9">SIG140</strain>
    </source>
</reference>
<organism evidence="9 10">
    <name type="scientific">Xylanibacter ruminicola</name>
    <name type="common">Prevotella ruminicola</name>
    <dbReference type="NCBI Taxonomy" id="839"/>
    <lineage>
        <taxon>Bacteria</taxon>
        <taxon>Pseudomonadati</taxon>
        <taxon>Bacteroidota</taxon>
        <taxon>Bacteroidia</taxon>
        <taxon>Bacteroidales</taxon>
        <taxon>Prevotellaceae</taxon>
        <taxon>Xylanibacter</taxon>
    </lineage>
</organism>
<evidence type="ECO:0000256" key="5">
    <source>
        <dbReference type="ARBA" id="ARBA00022692"/>
    </source>
</evidence>
<evidence type="ECO:0000313" key="10">
    <source>
        <dbReference type="Proteomes" id="UP000806522"/>
    </source>
</evidence>
<keyword evidence="4" id="KW-1003">Cell membrane</keyword>
<dbReference type="NCBIfam" id="TIGR00771">
    <property type="entry name" value="DcuC"/>
    <property type="match status" value="1"/>
</dbReference>
<dbReference type="EMBL" id="SUYC01000024">
    <property type="protein sequence ID" value="MBE6272102.1"/>
    <property type="molecule type" value="Genomic_DNA"/>
</dbReference>
<evidence type="ECO:0000256" key="1">
    <source>
        <dbReference type="ARBA" id="ARBA00004651"/>
    </source>
</evidence>
<feature type="transmembrane region" description="Helical" evidence="8">
    <location>
        <begin position="271"/>
        <end position="292"/>
    </location>
</feature>
<dbReference type="InterPro" id="IPR004669">
    <property type="entry name" value="C4_dicarb_anaerob_car"/>
</dbReference>
<dbReference type="GO" id="GO:0015556">
    <property type="term" value="F:C4-dicarboxylate transmembrane transporter activity"/>
    <property type="evidence" value="ECO:0007669"/>
    <property type="project" value="InterPro"/>
</dbReference>
<feature type="transmembrane region" description="Helical" evidence="8">
    <location>
        <begin position="313"/>
        <end position="333"/>
    </location>
</feature>
<dbReference type="InterPro" id="IPR018385">
    <property type="entry name" value="C4_dicarb_anaerob_car-like"/>
</dbReference>
<evidence type="ECO:0000313" key="9">
    <source>
        <dbReference type="EMBL" id="MBE6272102.1"/>
    </source>
</evidence>
<comment type="caution">
    <text evidence="9">The sequence shown here is derived from an EMBL/GenBank/DDBJ whole genome shotgun (WGS) entry which is preliminary data.</text>
</comment>
<dbReference type="Proteomes" id="UP000806522">
    <property type="component" value="Unassembled WGS sequence"/>
</dbReference>
<dbReference type="NCBIfam" id="NF037994">
    <property type="entry name" value="DcuC_1"/>
    <property type="match status" value="1"/>
</dbReference>
<name>A0A9D5SBI7_XYLRU</name>
<keyword evidence="6 8" id="KW-1133">Transmembrane helix</keyword>
<keyword evidence="7 8" id="KW-0472">Membrane</keyword>
<evidence type="ECO:0000256" key="3">
    <source>
        <dbReference type="ARBA" id="ARBA00022448"/>
    </source>
</evidence>
<dbReference type="GO" id="GO:0005886">
    <property type="term" value="C:plasma membrane"/>
    <property type="evidence" value="ECO:0007669"/>
    <property type="project" value="UniProtKB-SubCell"/>
</dbReference>
<feature type="transmembrane region" description="Helical" evidence="8">
    <location>
        <begin position="411"/>
        <end position="431"/>
    </location>
</feature>
<keyword evidence="5 8" id="KW-0812">Transmembrane</keyword>
<dbReference type="Pfam" id="PF03606">
    <property type="entry name" value="DcuC"/>
    <property type="match status" value="1"/>
</dbReference>
<evidence type="ECO:0000256" key="2">
    <source>
        <dbReference type="ARBA" id="ARBA00005275"/>
    </source>
</evidence>
<dbReference type="AlphaFoldDB" id="A0A9D5SBI7"/>
<comment type="similarity">
    <text evidence="2">Belongs to the DcuC/DcuD transporter (TC 2.A.61) family.</text>
</comment>
<evidence type="ECO:0000256" key="7">
    <source>
        <dbReference type="ARBA" id="ARBA00023136"/>
    </source>
</evidence>
<feature type="transmembrane region" description="Helical" evidence="8">
    <location>
        <begin position="438"/>
        <end position="455"/>
    </location>
</feature>
<feature type="transmembrane region" description="Helical" evidence="8">
    <location>
        <begin position="353"/>
        <end position="380"/>
    </location>
</feature>
<sequence length="457" mass="48870">MLLFLISLLIVSLTAVALIRKFNPQGVLLAAGICMCIIALVVGGHELEIKTSSGSVIFNFIKLIEETFLSNISRAGLMIMTIGGYVAFMNHINATHTLVRISMKPLAFFRKCPMLAAVLTIPIGQLLFITTPSATGLGLLLVASVYPILNSLGVSRLTALSMIAATTIFDQGPGSANTALASELVGENNVEYFITHQLPLVLPTSCIVMLTFYFFNQYFDKKDKRKALSDEPSAVVTPTQELAPAYFALFPVLPLVLLVLLSPYVGLFDNVRINTTMAMFFSLLAVLVIVAVQKRSVRKAFEAFSAFWKGMGNVFGSVVTLIVASEIFSKGLIQMGFVDSLIAYSTHVGLTGVLIAILFTVMIFSAAMLMGSGNAAFFSFGPLLPEMAQRLGMPAISLVLPMQLASSMGRAASPIAGIIVAIAGVVGASPIDLAKRNTLPLIISIASLLVFHFIVTS</sequence>
<protein>
    <submittedName>
        <fullName evidence="9">TRAP transporter large permease subunit</fullName>
    </submittedName>
</protein>
<feature type="transmembrane region" description="Helical" evidence="8">
    <location>
        <begin position="245"/>
        <end position="265"/>
    </location>
</feature>